<dbReference type="Proteomes" id="UP001493487">
    <property type="component" value="Unassembled WGS sequence"/>
</dbReference>
<name>A0ABV1KW88_9BACL</name>
<keyword evidence="2" id="KW-1185">Reference proteome</keyword>
<proteinExistence type="predicted"/>
<dbReference type="EMBL" id="JASKHM010000009">
    <property type="protein sequence ID" value="MEQ4484067.1"/>
    <property type="molecule type" value="Genomic_DNA"/>
</dbReference>
<evidence type="ECO:0000313" key="1">
    <source>
        <dbReference type="EMBL" id="MEQ4484067.1"/>
    </source>
</evidence>
<dbReference type="RefSeq" id="WP_232186436.1">
    <property type="nucleotide sequence ID" value="NZ_JAIOAP010000008.1"/>
</dbReference>
<evidence type="ECO:0000313" key="2">
    <source>
        <dbReference type="Proteomes" id="UP001493487"/>
    </source>
</evidence>
<gene>
    <name evidence="1" type="ORF">QJS35_16840</name>
</gene>
<sequence length="169" mass="19844">MGGTMWLFISKDLKVTKIPKPINQVYKPIPSLARQEVLEVIMYYETKSRKPSELMIVNFNRFRLDENGGYVITDFERRRAFHNFFEFGMTTPEEKAEEDQPLALPIPPVIPTIKEKETLYSYLKQKYSVLANQTPMVVENMINFSKETHRKHIELVKKAMKIRNKLTSS</sequence>
<accession>A0ABV1KW88</accession>
<protein>
    <submittedName>
        <fullName evidence="1">Uncharacterized protein</fullName>
    </submittedName>
</protein>
<organism evidence="1 2">
    <name type="scientific">Cohnella silvisoli</name>
    <dbReference type="NCBI Taxonomy" id="2873699"/>
    <lineage>
        <taxon>Bacteria</taxon>
        <taxon>Bacillati</taxon>
        <taxon>Bacillota</taxon>
        <taxon>Bacilli</taxon>
        <taxon>Bacillales</taxon>
        <taxon>Paenibacillaceae</taxon>
        <taxon>Cohnella</taxon>
    </lineage>
</organism>
<comment type="caution">
    <text evidence="1">The sequence shown here is derived from an EMBL/GenBank/DDBJ whole genome shotgun (WGS) entry which is preliminary data.</text>
</comment>
<reference evidence="1 2" key="1">
    <citation type="journal article" date="2023" name="Genome Announc.">
        <title>Pan-Genome Analyses of the Genus Cohnella and Proposal of the Novel Species Cohnella silvisoli sp. nov., Isolated from Forest Soil.</title>
        <authorList>
            <person name="Wang C."/>
            <person name="Mao L."/>
            <person name="Bao G."/>
            <person name="Zhu H."/>
        </authorList>
    </citation>
    <scope>NUCLEOTIDE SEQUENCE [LARGE SCALE GENOMIC DNA]</scope>
    <source>
        <strain evidence="1 2">NL03-T5-1</strain>
    </source>
</reference>